<reference evidence="1" key="1">
    <citation type="submission" date="2018-05" db="EMBL/GenBank/DDBJ databases">
        <authorList>
            <person name="Lanie J.A."/>
            <person name="Ng W.-L."/>
            <person name="Kazmierczak K.M."/>
            <person name="Andrzejewski T.M."/>
            <person name="Davidsen T.M."/>
            <person name="Wayne K.J."/>
            <person name="Tettelin H."/>
            <person name="Glass J.I."/>
            <person name="Rusch D."/>
            <person name="Podicherti R."/>
            <person name="Tsui H.-C.T."/>
            <person name="Winkler M.E."/>
        </authorList>
    </citation>
    <scope>NUCLEOTIDE SEQUENCE</scope>
</reference>
<dbReference type="SUPFAM" id="SSF51197">
    <property type="entry name" value="Clavaminate synthase-like"/>
    <property type="match status" value="1"/>
</dbReference>
<dbReference type="PANTHER" id="PTHR20883:SF48">
    <property type="entry name" value="ECTOINE DIOXYGENASE"/>
    <property type="match status" value="1"/>
</dbReference>
<proteinExistence type="predicted"/>
<dbReference type="PANTHER" id="PTHR20883">
    <property type="entry name" value="PHYTANOYL-COA DIOXYGENASE DOMAIN CONTAINING 1"/>
    <property type="match status" value="1"/>
</dbReference>
<dbReference type="GO" id="GO:0016491">
    <property type="term" value="F:oxidoreductase activity"/>
    <property type="evidence" value="ECO:0007669"/>
    <property type="project" value="UniProtKB-ARBA"/>
</dbReference>
<dbReference type="InterPro" id="IPR008775">
    <property type="entry name" value="Phytyl_CoA_dOase-like"/>
</dbReference>
<dbReference type="AlphaFoldDB" id="A0A383BMM7"/>
<organism evidence="1">
    <name type="scientific">marine metagenome</name>
    <dbReference type="NCBI Taxonomy" id="408172"/>
    <lineage>
        <taxon>unclassified sequences</taxon>
        <taxon>metagenomes</taxon>
        <taxon>ecological metagenomes</taxon>
    </lineage>
</organism>
<dbReference type="EMBL" id="UINC01201319">
    <property type="protein sequence ID" value="SVE20605.1"/>
    <property type="molecule type" value="Genomic_DNA"/>
</dbReference>
<evidence type="ECO:0000313" key="1">
    <source>
        <dbReference type="EMBL" id="SVE20605.1"/>
    </source>
</evidence>
<protein>
    <recommendedName>
        <fullName evidence="2">Fe2OG dioxygenase domain-containing protein</fullName>
    </recommendedName>
</protein>
<accession>A0A383BMM7</accession>
<sequence>MLTSEQIDSFWQDGYLTVENAVNSEQLRQLQSQLNSWVDESRPHSTPFGPLTLDGRARFDMGQEHSPEQPALRRVNNPSDISKDYFAVMSDAATVDMVCDLIGPHVKFHHCKINLKLPGSNTEVGYHQDFGYTPHTNDDVVTALLMLDDMTADNGCLNVVPGSHTGPVHSLFNETDFVGVVENSVTQRLQPQEVPIYGDAGSVCLMHTR</sequence>
<dbReference type="Gene3D" id="2.60.120.620">
    <property type="entry name" value="q2cbj1_9rhob like domain"/>
    <property type="match status" value="1"/>
</dbReference>
<dbReference type="Pfam" id="PF05721">
    <property type="entry name" value="PhyH"/>
    <property type="match status" value="1"/>
</dbReference>
<feature type="non-terminal residue" evidence="1">
    <location>
        <position position="209"/>
    </location>
</feature>
<dbReference type="GO" id="GO:0046872">
    <property type="term" value="F:metal ion binding"/>
    <property type="evidence" value="ECO:0007669"/>
    <property type="project" value="UniProtKB-ARBA"/>
</dbReference>
<evidence type="ECO:0008006" key="2">
    <source>
        <dbReference type="Google" id="ProtNLM"/>
    </source>
</evidence>
<name>A0A383BMM7_9ZZZZ</name>
<gene>
    <name evidence="1" type="ORF">METZ01_LOCUS473459</name>
</gene>